<dbReference type="STRING" id="747525.W4JTC0"/>
<dbReference type="KEGG" id="hir:HETIRDRAFT_237652"/>
<dbReference type="PANTHER" id="PTHR39639:SF1">
    <property type="entry name" value="DUF262 DOMAIN-CONTAINING PROTEIN"/>
    <property type="match status" value="1"/>
</dbReference>
<dbReference type="Proteomes" id="UP000030671">
    <property type="component" value="Unassembled WGS sequence"/>
</dbReference>
<dbReference type="HOGENOM" id="CLU_013023_0_0_1"/>
<evidence type="ECO:0000313" key="4">
    <source>
        <dbReference type="Proteomes" id="UP000030671"/>
    </source>
</evidence>
<dbReference type="PANTHER" id="PTHR39639">
    <property type="entry name" value="CHROMOSOME 16, WHOLE GENOME SHOTGUN SEQUENCE"/>
    <property type="match status" value="1"/>
</dbReference>
<protein>
    <recommendedName>
        <fullName evidence="2">GmrSD restriction endonucleases N-terminal domain-containing protein</fullName>
    </recommendedName>
</protein>
<dbReference type="RefSeq" id="XP_009551266.1">
    <property type="nucleotide sequence ID" value="XM_009552971.1"/>
</dbReference>
<gene>
    <name evidence="3" type="ORF">HETIRDRAFT_237652</name>
</gene>
<dbReference type="InParanoid" id="W4JTC0"/>
<feature type="domain" description="GmrSD restriction endonucleases N-terminal" evidence="2">
    <location>
        <begin position="53"/>
        <end position="123"/>
    </location>
</feature>
<dbReference type="EMBL" id="KI925464">
    <property type="protein sequence ID" value="ETW76345.1"/>
    <property type="molecule type" value="Genomic_DNA"/>
</dbReference>
<evidence type="ECO:0000259" key="2">
    <source>
        <dbReference type="Pfam" id="PF03235"/>
    </source>
</evidence>
<proteinExistence type="predicted"/>
<accession>W4JTC0</accession>
<feature type="region of interest" description="Disordered" evidence="1">
    <location>
        <begin position="1"/>
        <end position="24"/>
    </location>
</feature>
<reference evidence="3 4" key="1">
    <citation type="journal article" date="2012" name="New Phytol.">
        <title>Insight into trade-off between wood decay and parasitism from the genome of a fungal forest pathogen.</title>
        <authorList>
            <person name="Olson A."/>
            <person name="Aerts A."/>
            <person name="Asiegbu F."/>
            <person name="Belbahri L."/>
            <person name="Bouzid O."/>
            <person name="Broberg A."/>
            <person name="Canback B."/>
            <person name="Coutinho P.M."/>
            <person name="Cullen D."/>
            <person name="Dalman K."/>
            <person name="Deflorio G."/>
            <person name="van Diepen L.T."/>
            <person name="Dunand C."/>
            <person name="Duplessis S."/>
            <person name="Durling M."/>
            <person name="Gonthier P."/>
            <person name="Grimwood J."/>
            <person name="Fossdal C.G."/>
            <person name="Hansson D."/>
            <person name="Henrissat B."/>
            <person name="Hietala A."/>
            <person name="Himmelstrand K."/>
            <person name="Hoffmeister D."/>
            <person name="Hogberg N."/>
            <person name="James T.Y."/>
            <person name="Karlsson M."/>
            <person name="Kohler A."/>
            <person name="Kues U."/>
            <person name="Lee Y.H."/>
            <person name="Lin Y.C."/>
            <person name="Lind M."/>
            <person name="Lindquist E."/>
            <person name="Lombard V."/>
            <person name="Lucas S."/>
            <person name="Lunden K."/>
            <person name="Morin E."/>
            <person name="Murat C."/>
            <person name="Park J."/>
            <person name="Raffaello T."/>
            <person name="Rouze P."/>
            <person name="Salamov A."/>
            <person name="Schmutz J."/>
            <person name="Solheim H."/>
            <person name="Stahlberg J."/>
            <person name="Velez H."/>
            <person name="de Vries R.P."/>
            <person name="Wiebenga A."/>
            <person name="Woodward S."/>
            <person name="Yakovlev I."/>
            <person name="Garbelotto M."/>
            <person name="Martin F."/>
            <person name="Grigoriev I.V."/>
            <person name="Stenlid J."/>
        </authorList>
    </citation>
    <scope>NUCLEOTIDE SEQUENCE [LARGE SCALE GENOMIC DNA]</scope>
    <source>
        <strain evidence="3 4">TC 32-1</strain>
    </source>
</reference>
<dbReference type="eggNOG" id="ENOG502S229">
    <property type="taxonomic scope" value="Eukaryota"/>
</dbReference>
<dbReference type="InterPro" id="IPR004919">
    <property type="entry name" value="GmrSD_N"/>
</dbReference>
<dbReference type="OrthoDB" id="5419821at2759"/>
<organism evidence="3 4">
    <name type="scientific">Heterobasidion irregulare (strain TC 32-1)</name>
    <dbReference type="NCBI Taxonomy" id="747525"/>
    <lineage>
        <taxon>Eukaryota</taxon>
        <taxon>Fungi</taxon>
        <taxon>Dikarya</taxon>
        <taxon>Basidiomycota</taxon>
        <taxon>Agaricomycotina</taxon>
        <taxon>Agaricomycetes</taxon>
        <taxon>Russulales</taxon>
        <taxon>Bondarzewiaceae</taxon>
        <taxon>Heterobasidion</taxon>
        <taxon>Heterobasidion annosum species complex</taxon>
    </lineage>
</organism>
<sequence>SDEDDYVPLAQVTKKGKTPSKATKSNCKETYTIKQELRPPRNTQYSARSLYEQILESSIDLDPDYQRDVVWPETKQIGLIDSIFRNYYIPPVIFCDTTDDGTETRTCIDGKQRLTSIQKVTGKKYWYKQAGATKRMCLPKSIRQAFANKQIVCVEYDNIPDDQEREIFQRVQLGVALTPAGESLILSIPYTQRMSAITGPWPTFIREIQSEVLGEEGFGASLDWGQTRGRDFQGLVSIVFMIEKLPAFATPVSPALDKWLQRTTAVPAQLRKEVLDTFRIFMTLTKDKKYNAPFHKPSRISPIEFVMIGVLIYSHRTNLSYTQLSSAVEQMRADVRAREKDVRTNTRVTKSLFQFI</sequence>
<name>W4JTC0_HETIT</name>
<feature type="non-terminal residue" evidence="3">
    <location>
        <position position="356"/>
    </location>
</feature>
<feature type="non-terminal residue" evidence="3">
    <location>
        <position position="1"/>
    </location>
</feature>
<dbReference type="Pfam" id="PF03235">
    <property type="entry name" value="GmrSD_N"/>
    <property type="match status" value="1"/>
</dbReference>
<dbReference type="GeneID" id="20668786"/>
<evidence type="ECO:0000256" key="1">
    <source>
        <dbReference type="SAM" id="MobiDB-lite"/>
    </source>
</evidence>
<dbReference type="AlphaFoldDB" id="W4JTC0"/>
<evidence type="ECO:0000313" key="3">
    <source>
        <dbReference type="EMBL" id="ETW76345.1"/>
    </source>
</evidence>
<keyword evidence="4" id="KW-1185">Reference proteome</keyword>